<reference evidence="2 3" key="1">
    <citation type="submission" date="2017-11" db="EMBL/GenBank/DDBJ databases">
        <title>Bacillus camelliae sp. nov., isolated from pu'er tea.</title>
        <authorList>
            <person name="Niu L."/>
        </authorList>
    </citation>
    <scope>NUCLEOTIDE SEQUENCE [LARGE SCALE GENOMIC DNA]</scope>
    <source>
        <strain evidence="2 3">7578-1</strain>
    </source>
</reference>
<dbReference type="AlphaFoldDB" id="A0A2N3LD23"/>
<keyword evidence="3" id="KW-1185">Reference proteome</keyword>
<dbReference type="OrthoDB" id="2594680at2"/>
<gene>
    <name evidence="2" type="ORF">CWO92_24090</name>
</gene>
<proteinExistence type="predicted"/>
<name>A0A2N3LD23_9BACI</name>
<dbReference type="InterPro" id="IPR040809">
    <property type="entry name" value="LPD28"/>
</dbReference>
<protein>
    <recommendedName>
        <fullName evidence="1">Large polyvalent protein associated domain-containing protein</fullName>
    </recommendedName>
</protein>
<comment type="caution">
    <text evidence="2">The sequence shown here is derived from an EMBL/GenBank/DDBJ whole genome shotgun (WGS) entry which is preliminary data.</text>
</comment>
<evidence type="ECO:0000259" key="1">
    <source>
        <dbReference type="Pfam" id="PF18843"/>
    </source>
</evidence>
<dbReference type="Pfam" id="PF18843">
    <property type="entry name" value="LPD28"/>
    <property type="match status" value="1"/>
</dbReference>
<evidence type="ECO:0000313" key="3">
    <source>
        <dbReference type="Proteomes" id="UP000233440"/>
    </source>
</evidence>
<feature type="domain" description="Large polyvalent protein associated" evidence="1">
    <location>
        <begin position="61"/>
        <end position="129"/>
    </location>
</feature>
<accession>A0A2N3LD23</accession>
<sequence>MEVKYFKCENCNHYQLTTEFGECEECGYEDLVNVTQEEYEKGSKVEYQKLFQLRGIDIVECTPLRIKQADRKKDLHYYEIRHSDENWGEPVCIRHGILVNHFGTIAARTPLPLKKDDFGYEEIELTEDEAELIQQFV</sequence>
<evidence type="ECO:0000313" key="2">
    <source>
        <dbReference type="EMBL" id="PKR82486.1"/>
    </source>
</evidence>
<dbReference type="EMBL" id="PIQO01000041">
    <property type="protein sequence ID" value="PKR82486.1"/>
    <property type="molecule type" value="Genomic_DNA"/>
</dbReference>
<dbReference type="RefSeq" id="WP_101356725.1">
    <property type="nucleotide sequence ID" value="NZ_PIQO01000041.1"/>
</dbReference>
<organism evidence="2 3">
    <name type="scientific">Heyndrickxia camelliae</name>
    <dbReference type="NCBI Taxonomy" id="1707093"/>
    <lineage>
        <taxon>Bacteria</taxon>
        <taxon>Bacillati</taxon>
        <taxon>Bacillota</taxon>
        <taxon>Bacilli</taxon>
        <taxon>Bacillales</taxon>
        <taxon>Bacillaceae</taxon>
        <taxon>Heyndrickxia</taxon>
    </lineage>
</organism>
<dbReference type="Proteomes" id="UP000233440">
    <property type="component" value="Unassembled WGS sequence"/>
</dbReference>